<dbReference type="PANTHER" id="PTHR43775:SF37">
    <property type="entry name" value="SI:DKEY-61P9.11"/>
    <property type="match status" value="1"/>
</dbReference>
<reference evidence="6 7" key="1">
    <citation type="submission" date="2016-10" db="EMBL/GenBank/DDBJ databases">
        <authorList>
            <person name="de Groot N.N."/>
        </authorList>
    </citation>
    <scope>NUCLEOTIDE SEQUENCE [LARGE SCALE GENOMIC DNA]</scope>
    <source>
        <strain evidence="6 7">DSM 44149</strain>
    </source>
</reference>
<proteinExistence type="inferred from homology"/>
<dbReference type="SUPFAM" id="SSF53901">
    <property type="entry name" value="Thiolase-like"/>
    <property type="match status" value="1"/>
</dbReference>
<name>A0A1G9U9C9_ALLAB</name>
<evidence type="ECO:0000256" key="1">
    <source>
        <dbReference type="ARBA" id="ARBA00022450"/>
    </source>
</evidence>
<dbReference type="Proteomes" id="UP000183376">
    <property type="component" value="Chromosome I"/>
</dbReference>
<sequence length="431" mass="44842">MTGEIAIIGIGCRFPGAEGPDELWELLRDKADTVTAIPPERWDPAEHDDEDTVSPRWGSFLDDVGAFDAEFFGIRPPEAAQMDPQHRVLLEVTWSALEDAGIRPQDLRGSLTAAYFGFLGQDYALAEAGDRAGVGPWYLMNGVDPSFGPGRVAYQLGLEGPAVAVGTACSSSLVAISQACHSLRAGEADLAVAGGVSLILSPEIYLFLNKVGAIAGDGRCKTFDARADGFVRGEGCGVVVLKRLADALADRDDVVAVIRGSGVGHDGFSAGLTVPSAQAQQRLIERVLAWAQVDPAAVGYVEAHGTGTPLGDPIEMAALLGALGPGRDTPLHVGSVKTNIGHTDAAAGVAGLIKAALALRHGEIPANLHFREPNPLIPWERAPVRVPTEATPWPRGSVPRYAGVSAFGLSGTNAHVVLAEAPAQPGANAAT</sequence>
<evidence type="ECO:0000259" key="5">
    <source>
        <dbReference type="PROSITE" id="PS52004"/>
    </source>
</evidence>
<dbReference type="InterPro" id="IPR014030">
    <property type="entry name" value="Ketoacyl_synth_N"/>
</dbReference>
<dbReference type="SMART" id="SM00825">
    <property type="entry name" value="PKS_KS"/>
    <property type="match status" value="1"/>
</dbReference>
<keyword evidence="1" id="KW-0596">Phosphopantetheine</keyword>
<dbReference type="GO" id="GO:0004315">
    <property type="term" value="F:3-oxoacyl-[acyl-carrier-protein] synthase activity"/>
    <property type="evidence" value="ECO:0007669"/>
    <property type="project" value="InterPro"/>
</dbReference>
<dbReference type="GO" id="GO:0006633">
    <property type="term" value="P:fatty acid biosynthetic process"/>
    <property type="evidence" value="ECO:0007669"/>
    <property type="project" value="InterPro"/>
</dbReference>
<dbReference type="InterPro" id="IPR016039">
    <property type="entry name" value="Thiolase-like"/>
</dbReference>
<dbReference type="RefSeq" id="WP_030432141.1">
    <property type="nucleotide sequence ID" value="NZ_JOEF01000023.1"/>
</dbReference>
<dbReference type="InterPro" id="IPR032821">
    <property type="entry name" value="PKS_assoc"/>
</dbReference>
<dbReference type="STRING" id="211114.SAMN04489726_2279"/>
<dbReference type="EMBL" id="LT629701">
    <property type="protein sequence ID" value="SDM56551.1"/>
    <property type="molecule type" value="Genomic_DNA"/>
</dbReference>
<dbReference type="Gene3D" id="3.40.47.10">
    <property type="match status" value="1"/>
</dbReference>
<protein>
    <submittedName>
        <fullName evidence="6">Ketoacyl-synthetase C-terminal extension</fullName>
    </submittedName>
</protein>
<dbReference type="PROSITE" id="PS52004">
    <property type="entry name" value="KS3_2"/>
    <property type="match status" value="1"/>
</dbReference>
<evidence type="ECO:0000313" key="6">
    <source>
        <dbReference type="EMBL" id="SDM56551.1"/>
    </source>
</evidence>
<dbReference type="InterPro" id="IPR050091">
    <property type="entry name" value="PKS_NRPS_Biosynth_Enz"/>
</dbReference>
<evidence type="ECO:0000313" key="7">
    <source>
        <dbReference type="Proteomes" id="UP000183376"/>
    </source>
</evidence>
<dbReference type="GO" id="GO:0004312">
    <property type="term" value="F:fatty acid synthase activity"/>
    <property type="evidence" value="ECO:0007669"/>
    <property type="project" value="TreeGrafter"/>
</dbReference>
<dbReference type="OrthoDB" id="3651481at2"/>
<keyword evidence="2" id="KW-0597">Phosphoprotein</keyword>
<comment type="similarity">
    <text evidence="4">Belongs to the thiolase-like superfamily. Beta-ketoacyl-ACP synthases family.</text>
</comment>
<keyword evidence="3 4" id="KW-0808">Transferase</keyword>
<feature type="domain" description="Ketosynthase family 3 (KS3)" evidence="5">
    <location>
        <begin position="2"/>
        <end position="420"/>
    </location>
</feature>
<accession>A0A1G9U9C9</accession>
<dbReference type="InterPro" id="IPR018201">
    <property type="entry name" value="Ketoacyl_synth_AS"/>
</dbReference>
<dbReference type="eggNOG" id="COG3321">
    <property type="taxonomic scope" value="Bacteria"/>
</dbReference>
<dbReference type="Pfam" id="PF16197">
    <property type="entry name" value="KAsynt_C_assoc"/>
    <property type="match status" value="1"/>
</dbReference>
<evidence type="ECO:0000256" key="4">
    <source>
        <dbReference type="RuleBase" id="RU003694"/>
    </source>
</evidence>
<dbReference type="InterPro" id="IPR020841">
    <property type="entry name" value="PKS_Beta-ketoAc_synthase_dom"/>
</dbReference>
<evidence type="ECO:0000256" key="3">
    <source>
        <dbReference type="ARBA" id="ARBA00022679"/>
    </source>
</evidence>
<gene>
    <name evidence="6" type="ORF">SAMN04489726_2279</name>
</gene>
<dbReference type="AlphaFoldDB" id="A0A1G9U9C9"/>
<dbReference type="PROSITE" id="PS00606">
    <property type="entry name" value="KS3_1"/>
    <property type="match status" value="1"/>
</dbReference>
<dbReference type="Pfam" id="PF00109">
    <property type="entry name" value="ketoacyl-synt"/>
    <property type="match status" value="1"/>
</dbReference>
<keyword evidence="7" id="KW-1185">Reference proteome</keyword>
<dbReference type="FunFam" id="3.40.47.10:FF:000019">
    <property type="entry name" value="Polyketide synthase type I"/>
    <property type="match status" value="1"/>
</dbReference>
<organism evidence="6 7">
    <name type="scientific">Allokutzneria albata</name>
    <name type="common">Kibdelosporangium albatum</name>
    <dbReference type="NCBI Taxonomy" id="211114"/>
    <lineage>
        <taxon>Bacteria</taxon>
        <taxon>Bacillati</taxon>
        <taxon>Actinomycetota</taxon>
        <taxon>Actinomycetes</taxon>
        <taxon>Pseudonocardiales</taxon>
        <taxon>Pseudonocardiaceae</taxon>
        <taxon>Allokutzneria</taxon>
    </lineage>
</organism>
<dbReference type="PANTHER" id="PTHR43775">
    <property type="entry name" value="FATTY ACID SYNTHASE"/>
    <property type="match status" value="1"/>
</dbReference>
<dbReference type="Pfam" id="PF02801">
    <property type="entry name" value="Ketoacyl-synt_C"/>
    <property type="match status" value="1"/>
</dbReference>
<dbReference type="InterPro" id="IPR014031">
    <property type="entry name" value="Ketoacyl_synth_C"/>
</dbReference>
<dbReference type="CDD" id="cd00833">
    <property type="entry name" value="PKS"/>
    <property type="match status" value="1"/>
</dbReference>
<evidence type="ECO:0000256" key="2">
    <source>
        <dbReference type="ARBA" id="ARBA00022553"/>
    </source>
</evidence>